<evidence type="ECO:0000256" key="2">
    <source>
        <dbReference type="ARBA" id="ARBA00022679"/>
    </source>
</evidence>
<reference evidence="5" key="1">
    <citation type="journal article" date="2019" name="Int. J. Syst. Evol. Microbiol.">
        <title>The Global Catalogue of Microorganisms (GCM) 10K type strain sequencing project: providing services to taxonomists for standard genome sequencing and annotation.</title>
        <authorList>
            <consortium name="The Broad Institute Genomics Platform"/>
            <consortium name="The Broad Institute Genome Sequencing Center for Infectious Disease"/>
            <person name="Wu L."/>
            <person name="Ma J."/>
        </authorList>
    </citation>
    <scope>NUCLEOTIDE SEQUENCE [LARGE SCALE GENOMIC DNA]</scope>
    <source>
        <strain evidence="5">CGMCC 1.12286</strain>
    </source>
</reference>
<sequence length="214" mass="23320">MTREEYIQSLAQTDPILESVEATLKKAGLPPMFVNPDLGRLLTVLVASTRAQHVLEIGTFGGYSAICLARGLTATGRLISLEQKPEHAEIAKHHIADAGLSEQIEIIVGEAVDSLDTLHTAGHQFDVIFIDADKPNYPNYLQRALALAKPGTLIVADNVLLRDKVLDMTNDNPSPRAVRSFNQTFMNHPLLISTILPVHDGFAVACVREYADAT</sequence>
<dbReference type="Pfam" id="PF01596">
    <property type="entry name" value="Methyltransf_3"/>
    <property type="match status" value="1"/>
</dbReference>
<evidence type="ECO:0000256" key="1">
    <source>
        <dbReference type="ARBA" id="ARBA00022603"/>
    </source>
</evidence>
<dbReference type="GO" id="GO:0008168">
    <property type="term" value="F:methyltransferase activity"/>
    <property type="evidence" value="ECO:0007669"/>
    <property type="project" value="UniProtKB-KW"/>
</dbReference>
<keyword evidence="5" id="KW-1185">Reference proteome</keyword>
<dbReference type="InterPro" id="IPR029063">
    <property type="entry name" value="SAM-dependent_MTases_sf"/>
</dbReference>
<keyword evidence="3" id="KW-0949">S-adenosyl-L-methionine</keyword>
<keyword evidence="1 4" id="KW-0489">Methyltransferase</keyword>
<proteinExistence type="predicted"/>
<dbReference type="SUPFAM" id="SSF53335">
    <property type="entry name" value="S-adenosyl-L-methionine-dependent methyltransferases"/>
    <property type="match status" value="1"/>
</dbReference>
<name>A0ABW4JHF9_9BACL</name>
<keyword evidence="2 4" id="KW-0808">Transferase</keyword>
<dbReference type="EMBL" id="JBHUCX010000027">
    <property type="protein sequence ID" value="MFD1675168.1"/>
    <property type="molecule type" value="Genomic_DNA"/>
</dbReference>
<dbReference type="Gene3D" id="3.40.50.150">
    <property type="entry name" value="Vaccinia Virus protein VP39"/>
    <property type="match status" value="1"/>
</dbReference>
<evidence type="ECO:0000313" key="5">
    <source>
        <dbReference type="Proteomes" id="UP001597079"/>
    </source>
</evidence>
<dbReference type="PROSITE" id="PS51682">
    <property type="entry name" value="SAM_OMT_I"/>
    <property type="match status" value="1"/>
</dbReference>
<gene>
    <name evidence="4" type="ORF">ACFSB2_10730</name>
</gene>
<dbReference type="InterPro" id="IPR050362">
    <property type="entry name" value="Cation-dep_OMT"/>
</dbReference>
<comment type="caution">
    <text evidence="4">The sequence shown here is derived from an EMBL/GenBank/DDBJ whole genome shotgun (WGS) entry which is preliminary data.</text>
</comment>
<dbReference type="Proteomes" id="UP001597079">
    <property type="component" value="Unassembled WGS sequence"/>
</dbReference>
<dbReference type="InterPro" id="IPR002935">
    <property type="entry name" value="SAM_O-MeTrfase"/>
</dbReference>
<protein>
    <submittedName>
        <fullName evidence="4">O-methyltransferase</fullName>
        <ecNumber evidence="4">2.1.1.-</ecNumber>
    </submittedName>
</protein>
<evidence type="ECO:0000256" key="3">
    <source>
        <dbReference type="ARBA" id="ARBA00022691"/>
    </source>
</evidence>
<accession>A0ABW4JHF9</accession>
<dbReference type="GO" id="GO:0032259">
    <property type="term" value="P:methylation"/>
    <property type="evidence" value="ECO:0007669"/>
    <property type="project" value="UniProtKB-KW"/>
</dbReference>
<dbReference type="EC" id="2.1.1.-" evidence="4"/>
<dbReference type="RefSeq" id="WP_377943041.1">
    <property type="nucleotide sequence ID" value="NZ_JBHUCX010000027.1"/>
</dbReference>
<dbReference type="PANTHER" id="PTHR10509">
    <property type="entry name" value="O-METHYLTRANSFERASE-RELATED"/>
    <property type="match status" value="1"/>
</dbReference>
<dbReference type="PANTHER" id="PTHR10509:SF14">
    <property type="entry name" value="CAFFEOYL-COA O-METHYLTRANSFERASE 3-RELATED"/>
    <property type="match status" value="1"/>
</dbReference>
<dbReference type="CDD" id="cd02440">
    <property type="entry name" value="AdoMet_MTases"/>
    <property type="match status" value="1"/>
</dbReference>
<evidence type="ECO:0000313" key="4">
    <source>
        <dbReference type="EMBL" id="MFD1675168.1"/>
    </source>
</evidence>
<organism evidence="4 5">
    <name type="scientific">Alicyclobacillus fodiniaquatilis</name>
    <dbReference type="NCBI Taxonomy" id="1661150"/>
    <lineage>
        <taxon>Bacteria</taxon>
        <taxon>Bacillati</taxon>
        <taxon>Bacillota</taxon>
        <taxon>Bacilli</taxon>
        <taxon>Bacillales</taxon>
        <taxon>Alicyclobacillaceae</taxon>
        <taxon>Alicyclobacillus</taxon>
    </lineage>
</organism>